<proteinExistence type="predicted"/>
<keyword evidence="1" id="KW-1133">Transmembrane helix</keyword>
<feature type="transmembrane region" description="Helical" evidence="1">
    <location>
        <begin position="163"/>
        <end position="180"/>
    </location>
</feature>
<comment type="caution">
    <text evidence="2">The sequence shown here is derived from an EMBL/GenBank/DDBJ whole genome shotgun (WGS) entry which is preliminary data.</text>
</comment>
<gene>
    <name evidence="2" type="ORF">UU32_C0003G0005</name>
</gene>
<sequence>MYLQKTLPKDYLFLPKLKPANLAFEINERQKIDFLATGKTFILPPVIRKITYNKPMLALDKILRHFVSFIDFEQMTAPLESYEIVKLSGLSPKGNFPMFFIWEVPLIIYGIFINKKLLPFIVILLIPIFAAEKKLFTQTALLTLPVFLYWEIQVLEKIKPKHLLMVTAILFIVFVIHYYITFYTKPLMYKSPENYYYQEIAKWVNKNEDKKIIVTTMFGPTEKMTKYYLSEIPSNVSFQPFDLNKELPQKNTYYIGLPGQFLRHGKNLTADRSLVPVIEIIKGEDELVFEYGENLWIGYQK</sequence>
<dbReference type="Proteomes" id="UP000033858">
    <property type="component" value="Unassembled WGS sequence"/>
</dbReference>
<evidence type="ECO:0008006" key="4">
    <source>
        <dbReference type="Google" id="ProtNLM"/>
    </source>
</evidence>
<name>A0A0G0WTV1_9BACT</name>
<feature type="transmembrane region" description="Helical" evidence="1">
    <location>
        <begin position="106"/>
        <end position="129"/>
    </location>
</feature>
<feature type="transmembrane region" description="Helical" evidence="1">
    <location>
        <begin position="135"/>
        <end position="151"/>
    </location>
</feature>
<organism evidence="2 3">
    <name type="scientific">Candidatus Woesebacteria bacterium GW2011_GWB1_41_10</name>
    <dbReference type="NCBI Taxonomy" id="1618577"/>
    <lineage>
        <taxon>Bacteria</taxon>
        <taxon>Candidatus Woeseibacteriota</taxon>
    </lineage>
</organism>
<evidence type="ECO:0000313" key="2">
    <source>
        <dbReference type="EMBL" id="KKR87875.1"/>
    </source>
</evidence>
<protein>
    <recommendedName>
        <fullName evidence="4">Glycosyltransferase RgtA/B/C/D-like domain-containing protein</fullName>
    </recommendedName>
</protein>
<reference evidence="2 3" key="1">
    <citation type="journal article" date="2015" name="Nature">
        <title>rRNA introns, odd ribosomes, and small enigmatic genomes across a large radiation of phyla.</title>
        <authorList>
            <person name="Brown C.T."/>
            <person name="Hug L.A."/>
            <person name="Thomas B.C."/>
            <person name="Sharon I."/>
            <person name="Castelle C.J."/>
            <person name="Singh A."/>
            <person name="Wilkins M.J."/>
            <person name="Williams K.H."/>
            <person name="Banfield J.F."/>
        </authorList>
    </citation>
    <scope>NUCLEOTIDE SEQUENCE [LARGE SCALE GENOMIC DNA]</scope>
</reference>
<dbReference type="AlphaFoldDB" id="A0A0G0WTV1"/>
<keyword evidence="1" id="KW-0812">Transmembrane</keyword>
<evidence type="ECO:0000313" key="3">
    <source>
        <dbReference type="Proteomes" id="UP000033858"/>
    </source>
</evidence>
<dbReference type="EMBL" id="LCAE01000003">
    <property type="protein sequence ID" value="KKR87875.1"/>
    <property type="molecule type" value="Genomic_DNA"/>
</dbReference>
<accession>A0A0G0WTV1</accession>
<keyword evidence="1" id="KW-0472">Membrane</keyword>
<evidence type="ECO:0000256" key="1">
    <source>
        <dbReference type="SAM" id="Phobius"/>
    </source>
</evidence>